<dbReference type="GO" id="GO:1902936">
    <property type="term" value="F:phosphatidylinositol bisphosphate binding"/>
    <property type="evidence" value="ECO:0007669"/>
    <property type="project" value="TreeGrafter"/>
</dbReference>
<name>A0AAV4URD7_9ARAC</name>
<dbReference type="CDD" id="cd00170">
    <property type="entry name" value="SEC14"/>
    <property type="match status" value="1"/>
</dbReference>
<dbReference type="AlphaFoldDB" id="A0AAV4URD7"/>
<reference evidence="2 3" key="1">
    <citation type="submission" date="2021-06" db="EMBL/GenBank/DDBJ databases">
        <title>Caerostris darwini draft genome.</title>
        <authorList>
            <person name="Kono N."/>
            <person name="Arakawa K."/>
        </authorList>
    </citation>
    <scope>NUCLEOTIDE SEQUENCE [LARGE SCALE GENOMIC DNA]</scope>
</reference>
<dbReference type="PANTHER" id="PTHR10174">
    <property type="entry name" value="ALPHA-TOCOPHEROL TRANSFER PROTEIN-RELATED"/>
    <property type="match status" value="1"/>
</dbReference>
<dbReference type="Pfam" id="PF03765">
    <property type="entry name" value="CRAL_TRIO_N"/>
    <property type="match status" value="1"/>
</dbReference>
<dbReference type="PRINTS" id="PR00180">
    <property type="entry name" value="CRETINALDHBP"/>
</dbReference>
<dbReference type="Gene3D" id="1.10.8.20">
    <property type="entry name" value="N-terminal domain of phosphatidylinositol transfer protein sec14p"/>
    <property type="match status" value="1"/>
</dbReference>
<dbReference type="SMART" id="SM01100">
    <property type="entry name" value="CRAL_TRIO_N"/>
    <property type="match status" value="1"/>
</dbReference>
<sequence>MPYISTWRDELTPEMLQIAEKELGETPEVRKTALKALRKLISEEGDFCPQTDEMFLLRFLRAKKYDVKKSFVTLRNYYIFKARYAGLLTDFRPTEMKSIMEMNNLLFLPSRHPCGATIGCLRMGYFDMEKVSAEQIFATCLIGLEYILQFEPTQVCGYILIFDLSKFSLKILRHFASPTFLFRCVRLVQDCIPCRVKGFHVINEPFYINIIFSIIKTLLSEKLTKRIHFHGNNIKNLHQHLPPDLLPTEFGGTIGSMASHCKELSNKIIGRESAYERLIKFGFQEKKIQHFKKQDSRSVFLK</sequence>
<evidence type="ECO:0000259" key="1">
    <source>
        <dbReference type="PROSITE" id="PS50191"/>
    </source>
</evidence>
<dbReference type="GO" id="GO:0016020">
    <property type="term" value="C:membrane"/>
    <property type="evidence" value="ECO:0007669"/>
    <property type="project" value="TreeGrafter"/>
</dbReference>
<dbReference type="InterPro" id="IPR011074">
    <property type="entry name" value="CRAL/TRIO_N_dom"/>
</dbReference>
<comment type="caution">
    <text evidence="2">The sequence shown here is derived from an EMBL/GenBank/DDBJ whole genome shotgun (WGS) entry which is preliminary data.</text>
</comment>
<evidence type="ECO:0000313" key="3">
    <source>
        <dbReference type="Proteomes" id="UP001054837"/>
    </source>
</evidence>
<accession>A0AAV4URD7</accession>
<dbReference type="SMART" id="SM00516">
    <property type="entry name" value="SEC14"/>
    <property type="match status" value="1"/>
</dbReference>
<dbReference type="Pfam" id="PF00650">
    <property type="entry name" value="CRAL_TRIO"/>
    <property type="match status" value="1"/>
</dbReference>
<dbReference type="PANTHER" id="PTHR10174:SF130">
    <property type="entry name" value="ALPHA-TOCOPHEROL TRANSFER PROTEIN-LIKE"/>
    <property type="match status" value="1"/>
</dbReference>
<evidence type="ECO:0000313" key="2">
    <source>
        <dbReference type="EMBL" id="GIY60286.1"/>
    </source>
</evidence>
<gene>
    <name evidence="2" type="primary">Ttpal</name>
    <name evidence="2" type="ORF">CDAR_602811</name>
</gene>
<dbReference type="InterPro" id="IPR036865">
    <property type="entry name" value="CRAL-TRIO_dom_sf"/>
</dbReference>
<dbReference type="Proteomes" id="UP001054837">
    <property type="component" value="Unassembled WGS sequence"/>
</dbReference>
<feature type="domain" description="CRAL-TRIO" evidence="1">
    <location>
        <begin position="95"/>
        <end position="258"/>
    </location>
</feature>
<protein>
    <submittedName>
        <fullName evidence="2">Alpha-tocopherol transfer protein-like</fullName>
    </submittedName>
</protein>
<dbReference type="EMBL" id="BPLQ01011773">
    <property type="protein sequence ID" value="GIY60286.1"/>
    <property type="molecule type" value="Genomic_DNA"/>
</dbReference>
<dbReference type="InterPro" id="IPR036273">
    <property type="entry name" value="CRAL/TRIO_N_dom_sf"/>
</dbReference>
<dbReference type="SUPFAM" id="SSF52087">
    <property type="entry name" value="CRAL/TRIO domain"/>
    <property type="match status" value="1"/>
</dbReference>
<organism evidence="2 3">
    <name type="scientific">Caerostris darwini</name>
    <dbReference type="NCBI Taxonomy" id="1538125"/>
    <lineage>
        <taxon>Eukaryota</taxon>
        <taxon>Metazoa</taxon>
        <taxon>Ecdysozoa</taxon>
        <taxon>Arthropoda</taxon>
        <taxon>Chelicerata</taxon>
        <taxon>Arachnida</taxon>
        <taxon>Araneae</taxon>
        <taxon>Araneomorphae</taxon>
        <taxon>Entelegynae</taxon>
        <taxon>Araneoidea</taxon>
        <taxon>Araneidae</taxon>
        <taxon>Caerostris</taxon>
    </lineage>
</organism>
<dbReference type="PROSITE" id="PS50191">
    <property type="entry name" value="CRAL_TRIO"/>
    <property type="match status" value="1"/>
</dbReference>
<dbReference type="Gene3D" id="1.20.5.1200">
    <property type="entry name" value="Alpha-tocopherol transfer"/>
    <property type="match status" value="1"/>
</dbReference>
<dbReference type="InterPro" id="IPR001251">
    <property type="entry name" value="CRAL-TRIO_dom"/>
</dbReference>
<keyword evidence="3" id="KW-1185">Reference proteome</keyword>
<dbReference type="Gene3D" id="3.40.525.10">
    <property type="entry name" value="CRAL-TRIO lipid binding domain"/>
    <property type="match status" value="1"/>
</dbReference>
<dbReference type="SUPFAM" id="SSF46938">
    <property type="entry name" value="CRAL/TRIO N-terminal domain"/>
    <property type="match status" value="1"/>
</dbReference>
<proteinExistence type="predicted"/>